<dbReference type="Gene3D" id="2.60.40.10">
    <property type="entry name" value="Immunoglobulins"/>
    <property type="match status" value="1"/>
</dbReference>
<dbReference type="PANTHER" id="PTHR43002">
    <property type="entry name" value="GLYCOGEN DEBRANCHING ENZYME"/>
    <property type="match status" value="1"/>
</dbReference>
<evidence type="ECO:0000313" key="3">
    <source>
        <dbReference type="EMBL" id="RHW32682.1"/>
    </source>
</evidence>
<accession>A0A417YIK4</accession>
<protein>
    <submittedName>
        <fullName evidence="3">Type I pullulanase</fullName>
        <ecNumber evidence="3">3.2.1.41</ecNumber>
    </submittedName>
</protein>
<dbReference type="RefSeq" id="WP_118889265.1">
    <property type="nucleotide sequence ID" value="NZ_JBHTNL010000017.1"/>
</dbReference>
<comment type="similarity">
    <text evidence="1">Belongs to the glycosyl hydrolase 13 family.</text>
</comment>
<dbReference type="InterPro" id="IPR013783">
    <property type="entry name" value="Ig-like_fold"/>
</dbReference>
<dbReference type="InterPro" id="IPR014756">
    <property type="entry name" value="Ig_E-set"/>
</dbReference>
<dbReference type="OrthoDB" id="9761875at2"/>
<dbReference type="GO" id="GO:0005975">
    <property type="term" value="P:carbohydrate metabolic process"/>
    <property type="evidence" value="ECO:0007669"/>
    <property type="project" value="InterPro"/>
</dbReference>
<keyword evidence="3" id="KW-0326">Glycosidase</keyword>
<dbReference type="EMBL" id="QWEH01000005">
    <property type="protein sequence ID" value="RHW32682.1"/>
    <property type="molecule type" value="Genomic_DNA"/>
</dbReference>
<keyword evidence="3" id="KW-0378">Hydrolase</keyword>
<dbReference type="SMART" id="SM00642">
    <property type="entry name" value="Aamy"/>
    <property type="match status" value="1"/>
</dbReference>
<dbReference type="AlphaFoldDB" id="A0A417YIK4"/>
<dbReference type="Gene3D" id="3.20.20.80">
    <property type="entry name" value="Glycosidases"/>
    <property type="match status" value="1"/>
</dbReference>
<name>A0A417YIK4_9BACI</name>
<dbReference type="InterPro" id="IPR004193">
    <property type="entry name" value="Glyco_hydro_13_N"/>
</dbReference>
<dbReference type="CDD" id="cd02860">
    <property type="entry name" value="E_set_Pullulanase"/>
    <property type="match status" value="1"/>
</dbReference>
<dbReference type="InterPro" id="IPR017853">
    <property type="entry name" value="GH"/>
</dbReference>
<sequence>MEKQVAWIDNIRTLTYSDHHIQSLINTDNKLPYLFWKAENKVLPIKQIKKINDTTLELEVAEEIPLGEDLFLHCGDTEIPVYPRGIVRTDWFDKRYAAIDQSLGAICSPNATIFSVWAPTATSVKVILNENSYLLNKLEKGVWKLELKGNWHGQSYEYEVTVNGSNKRVNDPYAKALLANSQKAVVVDFTRTEQFSINQKRPFIQQLQDAIIYELHVRDATIDQESGVQNRGKFLGLAETGTTTKNGFSTGLSYLKELGCTHVQLLPINDFARVDEFHPNDAYNWGYDPLFFQTPEGSYSVLPDRPIARINELKAMIQAFHNEGIAVILDVVFNHVFVMEESPFEQLVPGYYFRYHPDGTLSNGTGVGNDIASERRMVRKFILDTIDFMLSEYHVDGFRFDLMGAMDIETMQQIEKRCQKEEAPIMLLGEGWDLPTALDSSLKATSYNASQLSEIRFFNDYFRDSMKGNLFEQQDTGYINGAGRFLERMPHLLSGAALDPNNHASINVNQTINYVECHDNHTLWDRLCLTHPDLHDHDRKKMHQLATGITLLSQGVPFLHAGQEWFRSKQGDENSYLSGDSINMLDWKKREQEKENIAFVKALIALRKKYTVFRMTSQKEIQQRFHVLETPYPVFGFTLLGDTDDFSIYINPTKEEFDLHLPSSGKWKRAVSNSVSEKEDIIGEFTGIHAYEIIVFQKTRNRATNEVAVVLPGN</sequence>
<dbReference type="SUPFAM" id="SSF51445">
    <property type="entry name" value="(Trans)glycosidases"/>
    <property type="match status" value="1"/>
</dbReference>
<dbReference type="SUPFAM" id="SSF81296">
    <property type="entry name" value="E set domains"/>
    <property type="match status" value="1"/>
</dbReference>
<keyword evidence="4" id="KW-1185">Reference proteome</keyword>
<dbReference type="InterPro" id="IPR006047">
    <property type="entry name" value="GH13_cat_dom"/>
</dbReference>
<feature type="domain" description="Glycosyl hydrolase family 13 catalytic" evidence="2">
    <location>
        <begin position="242"/>
        <end position="607"/>
    </location>
</feature>
<dbReference type="Proteomes" id="UP000285456">
    <property type="component" value="Unassembled WGS sequence"/>
</dbReference>
<organism evidence="3 4">
    <name type="scientific">Oceanobacillus profundus</name>
    <dbReference type="NCBI Taxonomy" id="372463"/>
    <lineage>
        <taxon>Bacteria</taxon>
        <taxon>Bacillati</taxon>
        <taxon>Bacillota</taxon>
        <taxon>Bacilli</taxon>
        <taxon>Bacillales</taxon>
        <taxon>Bacillaceae</taxon>
        <taxon>Oceanobacillus</taxon>
    </lineage>
</organism>
<dbReference type="Pfam" id="PF02922">
    <property type="entry name" value="CBM_48"/>
    <property type="match status" value="1"/>
</dbReference>
<dbReference type="InterPro" id="IPR011840">
    <property type="entry name" value="PulA_typeI"/>
</dbReference>
<evidence type="ECO:0000259" key="2">
    <source>
        <dbReference type="SMART" id="SM00642"/>
    </source>
</evidence>
<evidence type="ECO:0000256" key="1">
    <source>
        <dbReference type="ARBA" id="ARBA00008061"/>
    </source>
</evidence>
<proteinExistence type="inferred from homology"/>
<dbReference type="Pfam" id="PF00128">
    <property type="entry name" value="Alpha-amylase"/>
    <property type="match status" value="1"/>
</dbReference>
<dbReference type="GO" id="GO:0051060">
    <property type="term" value="F:pullulanase activity"/>
    <property type="evidence" value="ECO:0007669"/>
    <property type="project" value="UniProtKB-EC"/>
</dbReference>
<comment type="caution">
    <text evidence="3">The sequence shown here is derived from an EMBL/GenBank/DDBJ whole genome shotgun (WGS) entry which is preliminary data.</text>
</comment>
<dbReference type="EC" id="3.2.1.41" evidence="3"/>
<gene>
    <name evidence="3" type="primary">pulA</name>
    <name evidence="3" type="ORF">D1B32_10170</name>
</gene>
<dbReference type="CDD" id="cd11341">
    <property type="entry name" value="AmyAc_Pullulanase_LD-like"/>
    <property type="match status" value="1"/>
</dbReference>
<dbReference type="SMR" id="A0A417YIK4"/>
<dbReference type="NCBIfam" id="TIGR02104">
    <property type="entry name" value="pulA_typeI"/>
    <property type="match status" value="1"/>
</dbReference>
<evidence type="ECO:0000313" key="4">
    <source>
        <dbReference type="Proteomes" id="UP000285456"/>
    </source>
</evidence>
<reference evidence="3 4" key="1">
    <citation type="journal article" date="2007" name="Int. J. Syst. Evol. Microbiol.">
        <title>Oceanobacillus profundus sp. nov., isolated from a deep-sea sediment core.</title>
        <authorList>
            <person name="Kim Y.G."/>
            <person name="Choi D.H."/>
            <person name="Hyun S."/>
            <person name="Cho B.C."/>
        </authorList>
    </citation>
    <scope>NUCLEOTIDE SEQUENCE [LARGE SCALE GENOMIC DNA]</scope>
    <source>
        <strain evidence="3 4">DSM 18246</strain>
    </source>
</reference>